<dbReference type="InterPro" id="IPR003960">
    <property type="entry name" value="ATPase_AAA_CS"/>
</dbReference>
<organism evidence="7 8">
    <name type="scientific">Georgenia daeguensis</name>
    <dbReference type="NCBI Taxonomy" id="908355"/>
    <lineage>
        <taxon>Bacteria</taxon>
        <taxon>Bacillati</taxon>
        <taxon>Actinomycetota</taxon>
        <taxon>Actinomycetes</taxon>
        <taxon>Micrococcales</taxon>
        <taxon>Bogoriellaceae</taxon>
        <taxon>Georgenia</taxon>
    </lineage>
</organism>
<dbReference type="GO" id="GO:0000502">
    <property type="term" value="C:proteasome complex"/>
    <property type="evidence" value="ECO:0007669"/>
    <property type="project" value="UniProtKB-KW"/>
</dbReference>
<gene>
    <name evidence="4 7" type="primary">arc</name>
    <name evidence="7" type="ORF">GCM10022262_08060</name>
</gene>
<dbReference type="PROSITE" id="PS00674">
    <property type="entry name" value="AAA"/>
    <property type="match status" value="1"/>
</dbReference>
<dbReference type="Gene3D" id="3.40.50.300">
    <property type="entry name" value="P-loop containing nucleotide triphosphate hydrolases"/>
    <property type="match status" value="1"/>
</dbReference>
<dbReference type="SMART" id="SM00382">
    <property type="entry name" value="AAA"/>
    <property type="match status" value="1"/>
</dbReference>
<accession>A0ABP8ERK9</accession>
<dbReference type="InterPro" id="IPR027417">
    <property type="entry name" value="P-loop_NTPase"/>
</dbReference>
<feature type="binding site" evidence="4">
    <location>
        <begin position="235"/>
        <end position="240"/>
    </location>
    <ligand>
        <name>ATP</name>
        <dbReference type="ChEBI" id="CHEBI:30616"/>
    </ligand>
</feature>
<comment type="similarity">
    <text evidence="4 5">Belongs to the AAA ATPase family.</text>
</comment>
<keyword evidence="8" id="KW-1185">Reference proteome</keyword>
<dbReference type="HAMAP" id="MF_02112">
    <property type="entry name" value="ARC_ATPase"/>
    <property type="match status" value="1"/>
</dbReference>
<dbReference type="InterPro" id="IPR012340">
    <property type="entry name" value="NA-bd_OB-fold"/>
</dbReference>
<dbReference type="Gene3D" id="1.20.5.170">
    <property type="match status" value="1"/>
</dbReference>
<dbReference type="InterPro" id="IPR003593">
    <property type="entry name" value="AAA+_ATPase"/>
</dbReference>
<dbReference type="SUPFAM" id="SSF52540">
    <property type="entry name" value="P-loop containing nucleoside triphosphate hydrolases"/>
    <property type="match status" value="1"/>
</dbReference>
<dbReference type="InterPro" id="IPR041626">
    <property type="entry name" value="Prot_ATP_ID_OB_N"/>
</dbReference>
<evidence type="ECO:0000256" key="2">
    <source>
        <dbReference type="ARBA" id="ARBA00022840"/>
    </source>
</evidence>
<feature type="coiled-coil region" evidence="4">
    <location>
        <begin position="12"/>
        <end position="46"/>
    </location>
</feature>
<comment type="caution">
    <text evidence="7">The sequence shown here is derived from an EMBL/GenBank/DDBJ whole genome shotgun (WGS) entry which is preliminary data.</text>
</comment>
<dbReference type="RefSeq" id="WP_345037966.1">
    <property type="nucleotide sequence ID" value="NZ_BAABBA010000003.1"/>
</dbReference>
<dbReference type="PANTHER" id="PTHR23077">
    <property type="entry name" value="AAA-FAMILY ATPASE"/>
    <property type="match status" value="1"/>
</dbReference>
<keyword evidence="3 4" id="KW-0175">Coiled coil</keyword>
<evidence type="ECO:0000259" key="6">
    <source>
        <dbReference type="SMART" id="SM00382"/>
    </source>
</evidence>
<proteinExistence type="inferred from homology"/>
<keyword evidence="1 4" id="KW-0547">Nucleotide-binding</keyword>
<evidence type="ECO:0000256" key="1">
    <source>
        <dbReference type="ARBA" id="ARBA00022741"/>
    </source>
</evidence>
<keyword evidence="7" id="KW-0647">Proteasome</keyword>
<protein>
    <recommendedName>
        <fullName evidence="4">AAA ATPase forming ring-shaped complexes</fullName>
        <shortName evidence="4">ARC</shortName>
    </recommendedName>
</protein>
<comment type="subunit">
    <text evidence="4">Homohexamer. Assembles into a hexameric ring structure.</text>
</comment>
<evidence type="ECO:0000256" key="5">
    <source>
        <dbReference type="RuleBase" id="RU003651"/>
    </source>
</evidence>
<dbReference type="Pfam" id="PF00004">
    <property type="entry name" value="AAA"/>
    <property type="match status" value="1"/>
</dbReference>
<dbReference type="PANTHER" id="PTHR23077:SF144">
    <property type="entry name" value="PROTEASOME-ASSOCIATED ATPASE"/>
    <property type="match status" value="1"/>
</dbReference>
<evidence type="ECO:0000256" key="3">
    <source>
        <dbReference type="ARBA" id="ARBA00023054"/>
    </source>
</evidence>
<feature type="domain" description="AAA+ ATPase" evidence="6">
    <location>
        <begin position="224"/>
        <end position="388"/>
    </location>
</feature>
<dbReference type="InterPro" id="IPR022482">
    <property type="entry name" value="Proteasome_ATPase"/>
</dbReference>
<dbReference type="EMBL" id="BAABBA010000003">
    <property type="protein sequence ID" value="GAA4286447.1"/>
    <property type="molecule type" value="Genomic_DNA"/>
</dbReference>
<dbReference type="InterPro" id="IPR003959">
    <property type="entry name" value="ATPase_AAA_core"/>
</dbReference>
<keyword evidence="2 4" id="KW-0067">ATP-binding</keyword>
<dbReference type="InterPro" id="IPR032501">
    <property type="entry name" value="Prot_ATP_ID_OB_2nd"/>
</dbReference>
<dbReference type="Proteomes" id="UP001499841">
    <property type="component" value="Unassembled WGS sequence"/>
</dbReference>
<dbReference type="Gene3D" id="2.40.50.140">
    <property type="entry name" value="Nucleic acid-binding proteins"/>
    <property type="match status" value="2"/>
</dbReference>
<evidence type="ECO:0000313" key="7">
    <source>
        <dbReference type="EMBL" id="GAA4286447.1"/>
    </source>
</evidence>
<reference evidence="8" key="1">
    <citation type="journal article" date="2019" name="Int. J. Syst. Evol. Microbiol.">
        <title>The Global Catalogue of Microorganisms (GCM) 10K type strain sequencing project: providing services to taxonomists for standard genome sequencing and annotation.</title>
        <authorList>
            <consortium name="The Broad Institute Genomics Platform"/>
            <consortium name="The Broad Institute Genome Sequencing Center for Infectious Disease"/>
            <person name="Wu L."/>
            <person name="Ma J."/>
        </authorList>
    </citation>
    <scope>NUCLEOTIDE SEQUENCE [LARGE SCALE GENOMIC DNA]</scope>
    <source>
        <strain evidence="8">JCM 17459</strain>
    </source>
</reference>
<dbReference type="Pfam" id="PF16450">
    <property type="entry name" value="Prot_ATP_ID_OB_C"/>
    <property type="match status" value="1"/>
</dbReference>
<dbReference type="Pfam" id="PF17758">
    <property type="entry name" value="Prot_ATP_ID_OB_N"/>
    <property type="match status" value="1"/>
</dbReference>
<evidence type="ECO:0000313" key="8">
    <source>
        <dbReference type="Proteomes" id="UP001499841"/>
    </source>
</evidence>
<evidence type="ECO:0000256" key="4">
    <source>
        <dbReference type="HAMAP-Rule" id="MF_02112"/>
    </source>
</evidence>
<dbReference type="InterPro" id="IPR050168">
    <property type="entry name" value="AAA_ATPase_domain"/>
</dbReference>
<sequence length="575" mass="62416">MAEADRFSEGRARELEQQAISLASKNERLAQALDTARQRLVQLQEQLDSISKPPGSYGTFLGAHLDEREADVFVGGRKMRLAVSAAVPLGALHPGQEVRLNEQLLVIGAGSYESTGEIVTVKEILDGDRVLVLARADDERVMRLAGPLLTSGVRIGDALTADFRTGFVSERVVRSEVEELLLEEVPDTDYSDIGGLGPQIEQIRDTVELPFLHPDLYREHGLKPPKGVLLYGPPGCGKTLIAKAVATSLATTAEARRTERDGDAAAGRADAPRSYFLNIKGPELLNKYVGETERQIRVIFARAREKASRGIPVVIFFDEMESLFRTRGTGVSSDVETTVVPQLLSEIDGVEKLENVIVIGASNREDMIDPAILRPGRLDVKIKIERPDAEGAREIFAKYLTTNLPLHEDELARHDGDPAATVEAMIDTVVEALYATTAQTEFLEVTYASGDKEVLHFKDFASGAMIANIVDRAKKRAIKDLLASGGRGLRTEHLLAALAAEMRENEDLPNTTNPDDWARVSGKKGERITYLRTLGRDAGGSAAPSPAGHRTGVVALGGEMSEDGIETITPVPGYL</sequence>
<name>A0ABP8ERK9_9MICO</name>
<dbReference type="NCBIfam" id="TIGR03689">
    <property type="entry name" value="pup_AAA"/>
    <property type="match status" value="1"/>
</dbReference>